<organism evidence="1 2">
    <name type="scientific">Pantoea brenneri</name>
    <dbReference type="NCBI Taxonomy" id="472694"/>
    <lineage>
        <taxon>Bacteria</taxon>
        <taxon>Pseudomonadati</taxon>
        <taxon>Pseudomonadota</taxon>
        <taxon>Gammaproteobacteria</taxon>
        <taxon>Enterobacterales</taxon>
        <taxon>Erwiniaceae</taxon>
        <taxon>Pantoea</taxon>
    </lineage>
</organism>
<dbReference type="EMBL" id="CABWMH010000041">
    <property type="protein sequence ID" value="VXC50416.1"/>
    <property type="molecule type" value="Genomic_DNA"/>
</dbReference>
<dbReference type="AlphaFoldDB" id="A0AAX3JB55"/>
<proteinExistence type="predicted"/>
<evidence type="ECO:0000313" key="1">
    <source>
        <dbReference type="EMBL" id="VXC50416.1"/>
    </source>
</evidence>
<sequence length="46" mass="5238">MTLSDVIGICPQDYLSQRPLYSAIHRHGRYPGPVRPEKLTPAFTRV</sequence>
<accession>A0AAX3JB55</accession>
<protein>
    <recommendedName>
        <fullName evidence="3">Transposase</fullName>
    </recommendedName>
</protein>
<evidence type="ECO:0008006" key="3">
    <source>
        <dbReference type="Google" id="ProtNLM"/>
    </source>
</evidence>
<reference evidence="1 2" key="1">
    <citation type="submission" date="2019-10" db="EMBL/GenBank/DDBJ databases">
        <authorList>
            <person name="Karimi E."/>
        </authorList>
    </citation>
    <scope>NUCLEOTIDE SEQUENCE [LARGE SCALE GENOMIC DNA]</scope>
    <source>
        <strain evidence="1">Pantoea sp. 111</strain>
    </source>
</reference>
<evidence type="ECO:0000313" key="2">
    <source>
        <dbReference type="Proteomes" id="UP000433737"/>
    </source>
</evidence>
<gene>
    <name evidence="1" type="ORF">PANT111_460067</name>
</gene>
<name>A0AAX3JB55_9GAMM</name>
<comment type="caution">
    <text evidence="1">The sequence shown here is derived from an EMBL/GenBank/DDBJ whole genome shotgun (WGS) entry which is preliminary data.</text>
</comment>
<dbReference type="Proteomes" id="UP000433737">
    <property type="component" value="Unassembled WGS sequence"/>
</dbReference>